<keyword evidence="4 9" id="KW-0963">Cytoplasm</keyword>
<dbReference type="PIRSF" id="PIRSF000505">
    <property type="entry name" value="EPSPS"/>
    <property type="match status" value="1"/>
</dbReference>
<feature type="binding site" evidence="9">
    <location>
        <position position="32"/>
    </location>
    <ligand>
        <name>3-phosphoshikimate</name>
        <dbReference type="ChEBI" id="CHEBI:145989"/>
    </ligand>
</feature>
<name>A0A2W4Z7I6_9SPHN</name>
<feature type="active site" description="Proton acceptor" evidence="9">
    <location>
        <position position="325"/>
    </location>
</feature>
<comment type="subunit">
    <text evidence="9">Monomer.</text>
</comment>
<comment type="catalytic activity">
    <reaction evidence="8">
        <text>3-phosphoshikimate + phosphoenolpyruvate = 5-O-(1-carboxyvinyl)-3-phosphoshikimate + phosphate</text>
        <dbReference type="Rhea" id="RHEA:21256"/>
        <dbReference type="ChEBI" id="CHEBI:43474"/>
        <dbReference type="ChEBI" id="CHEBI:57701"/>
        <dbReference type="ChEBI" id="CHEBI:58702"/>
        <dbReference type="ChEBI" id="CHEBI:145989"/>
        <dbReference type="EC" id="2.5.1.19"/>
    </reaction>
    <physiologicalReaction direction="left-to-right" evidence="8">
        <dbReference type="Rhea" id="RHEA:21257"/>
    </physiologicalReaction>
</comment>
<dbReference type="SUPFAM" id="SSF55205">
    <property type="entry name" value="EPT/RTPC-like"/>
    <property type="match status" value="1"/>
</dbReference>
<evidence type="ECO:0000256" key="6">
    <source>
        <dbReference type="ARBA" id="ARBA00022679"/>
    </source>
</evidence>
<comment type="subcellular location">
    <subcellularLocation>
        <location evidence="9">Cytoplasm</location>
    </subcellularLocation>
</comment>
<dbReference type="EMBL" id="QFNF01000017">
    <property type="protein sequence ID" value="PZO77686.1"/>
    <property type="molecule type" value="Genomic_DNA"/>
</dbReference>
<dbReference type="UniPathway" id="UPA00053">
    <property type="reaction ID" value="UER00089"/>
</dbReference>
<dbReference type="PANTHER" id="PTHR21090">
    <property type="entry name" value="AROM/DEHYDROQUINATE SYNTHASE"/>
    <property type="match status" value="1"/>
</dbReference>
<dbReference type="InterPro" id="IPR036968">
    <property type="entry name" value="Enolpyruvate_Tfrase_sf"/>
</dbReference>
<evidence type="ECO:0000256" key="4">
    <source>
        <dbReference type="ARBA" id="ARBA00022490"/>
    </source>
</evidence>
<dbReference type="GO" id="GO:0005737">
    <property type="term" value="C:cytoplasm"/>
    <property type="evidence" value="ECO:0007669"/>
    <property type="project" value="UniProtKB-SubCell"/>
</dbReference>
<feature type="binding site" evidence="9">
    <location>
        <position position="352"/>
    </location>
    <ligand>
        <name>3-phosphoshikimate</name>
        <dbReference type="ChEBI" id="CHEBI:145989"/>
    </ligand>
</feature>
<evidence type="ECO:0000256" key="9">
    <source>
        <dbReference type="HAMAP-Rule" id="MF_00210"/>
    </source>
</evidence>
<sequence length="443" mass="45371">MHDHAPRPLSVSASGPLTGSAPVPGDKSISHRSLMLSALAVGTSRVTGLLEGEDVLATAAAMRAMGATIVRGDDGVWTIDGVGVGGLLQPAGALDMGNSGTSTRLLMGLVSSHAITATFTGDASLIKRPMGRVIDPLSQMGADITASPGGRLPLMLRGIVPAVPIEYTLPVASAQVKSAILLAGLNTPGITRVIEPVPTRDHSERMLRGFGAKLTVEKTGAGRVIELHGEAELRPQTITVPGDPSSAAFPVVAALLVPGSHVTIANVGLNPTRAALFDVLREMGGDIGFENPRDVGGEPVADIVVRASTLHGIDVDPAVAPAMIDEFPVLFVAAALARGRTVTRGLEELRVKESDRITTMAEGLRAIGATVEETGDGLIIDGTGGDLLPGGGTVEAKLDHRIAMSFVVAGLVSRAPVTIDDMAPVATSFPTFTALLRGLGASL</sequence>
<dbReference type="Pfam" id="PF00275">
    <property type="entry name" value="EPSP_synthase"/>
    <property type="match status" value="1"/>
</dbReference>
<dbReference type="HAMAP" id="MF_00210">
    <property type="entry name" value="EPSP_synth"/>
    <property type="match status" value="1"/>
</dbReference>
<feature type="binding site" evidence="9">
    <location>
        <position position="100"/>
    </location>
    <ligand>
        <name>phosphoenolpyruvate</name>
        <dbReference type="ChEBI" id="CHEBI:58702"/>
    </ligand>
</feature>
<feature type="binding site" evidence="9">
    <location>
        <position position="356"/>
    </location>
    <ligand>
        <name>phosphoenolpyruvate</name>
        <dbReference type="ChEBI" id="CHEBI:58702"/>
    </ligand>
</feature>
<organism evidence="12 13">
    <name type="scientific">Sphingomonas hengshuiensis</name>
    <dbReference type="NCBI Taxonomy" id="1609977"/>
    <lineage>
        <taxon>Bacteria</taxon>
        <taxon>Pseudomonadati</taxon>
        <taxon>Pseudomonadota</taxon>
        <taxon>Alphaproteobacteria</taxon>
        <taxon>Sphingomonadales</taxon>
        <taxon>Sphingomonadaceae</taxon>
        <taxon>Sphingomonas</taxon>
    </lineage>
</organism>
<feature type="binding site" evidence="9">
    <location>
        <position position="175"/>
    </location>
    <ligand>
        <name>phosphoenolpyruvate</name>
        <dbReference type="ChEBI" id="CHEBI:58702"/>
    </ligand>
</feature>
<comment type="caution">
    <text evidence="12">The sequence shown here is derived from an EMBL/GenBank/DDBJ whole genome shotgun (WGS) entry which is preliminary data.</text>
</comment>
<gene>
    <name evidence="9 12" type="primary">aroA</name>
    <name evidence="12" type="ORF">DI632_08285</name>
</gene>
<feature type="region of interest" description="Disordered" evidence="10">
    <location>
        <begin position="1"/>
        <end position="26"/>
    </location>
</feature>
<dbReference type="PROSITE" id="PS00104">
    <property type="entry name" value="EPSP_SYNTHASE_1"/>
    <property type="match status" value="1"/>
</dbReference>
<feature type="domain" description="Enolpyruvate transferase" evidence="11">
    <location>
        <begin position="13"/>
        <end position="433"/>
    </location>
</feature>
<evidence type="ECO:0000256" key="10">
    <source>
        <dbReference type="SAM" id="MobiDB-lite"/>
    </source>
</evidence>
<dbReference type="EC" id="2.5.1.19" evidence="9"/>
<dbReference type="GO" id="GO:0008652">
    <property type="term" value="P:amino acid biosynthetic process"/>
    <property type="evidence" value="ECO:0007669"/>
    <property type="project" value="UniProtKB-KW"/>
</dbReference>
<dbReference type="Gene3D" id="3.65.10.10">
    <property type="entry name" value="Enolpyruvate transferase domain"/>
    <property type="match status" value="2"/>
</dbReference>
<dbReference type="Proteomes" id="UP000248614">
    <property type="component" value="Unassembled WGS sequence"/>
</dbReference>
<evidence type="ECO:0000313" key="13">
    <source>
        <dbReference type="Proteomes" id="UP000248614"/>
    </source>
</evidence>
<proteinExistence type="inferred from homology"/>
<keyword evidence="5 9" id="KW-0028">Amino-acid biosynthesis</keyword>
<dbReference type="NCBIfam" id="TIGR01356">
    <property type="entry name" value="aroA"/>
    <property type="match status" value="1"/>
</dbReference>
<feature type="binding site" evidence="9">
    <location>
        <position position="325"/>
    </location>
    <ligand>
        <name>3-phosphoshikimate</name>
        <dbReference type="ChEBI" id="CHEBI:145989"/>
    </ligand>
</feature>
<evidence type="ECO:0000256" key="2">
    <source>
        <dbReference type="ARBA" id="ARBA00004811"/>
    </source>
</evidence>
<evidence type="ECO:0000256" key="5">
    <source>
        <dbReference type="ARBA" id="ARBA00022605"/>
    </source>
</evidence>
<keyword evidence="6 9" id="KW-0808">Transferase</keyword>
<feature type="binding site" evidence="9">
    <location>
        <position position="175"/>
    </location>
    <ligand>
        <name>3-phosphoshikimate</name>
        <dbReference type="ChEBI" id="CHEBI:145989"/>
    </ligand>
</feature>
<comment type="caution">
    <text evidence="9">Lacks conserved residue(s) required for the propagation of feature annotation.</text>
</comment>
<evidence type="ECO:0000256" key="1">
    <source>
        <dbReference type="ARBA" id="ARBA00002174"/>
    </source>
</evidence>
<dbReference type="InterPro" id="IPR013792">
    <property type="entry name" value="RNA3'P_cycl/enolpyr_Trfase_a/b"/>
</dbReference>
<feature type="binding site" evidence="9">
    <location>
        <position position="27"/>
    </location>
    <ligand>
        <name>phosphoenolpyruvate</name>
        <dbReference type="ChEBI" id="CHEBI:58702"/>
    </ligand>
</feature>
<feature type="binding site" evidence="9">
    <location>
        <position position="27"/>
    </location>
    <ligand>
        <name>3-phosphoshikimate</name>
        <dbReference type="ChEBI" id="CHEBI:145989"/>
    </ligand>
</feature>
<feature type="binding site" evidence="9">
    <location>
        <position position="401"/>
    </location>
    <ligand>
        <name>phosphoenolpyruvate</name>
        <dbReference type="ChEBI" id="CHEBI:58702"/>
    </ligand>
</feature>
<evidence type="ECO:0000256" key="8">
    <source>
        <dbReference type="ARBA" id="ARBA00044633"/>
    </source>
</evidence>
<evidence type="ECO:0000256" key="7">
    <source>
        <dbReference type="ARBA" id="ARBA00023141"/>
    </source>
</evidence>
<evidence type="ECO:0000259" key="11">
    <source>
        <dbReference type="Pfam" id="PF00275"/>
    </source>
</evidence>
<dbReference type="PANTHER" id="PTHR21090:SF5">
    <property type="entry name" value="PENTAFUNCTIONAL AROM POLYPEPTIDE"/>
    <property type="match status" value="1"/>
</dbReference>
<protein>
    <recommendedName>
        <fullName evidence="9">3-phosphoshikimate 1-carboxyvinyltransferase</fullName>
        <ecNumber evidence="9">2.5.1.19</ecNumber>
    </recommendedName>
    <alternativeName>
        <fullName evidence="9">5-enolpyruvylshikimate-3-phosphate synthase</fullName>
        <shortName evidence="9">EPSP synthase</shortName>
        <shortName evidence="9">EPSPS</shortName>
    </alternativeName>
</protein>
<dbReference type="GO" id="GO:0009073">
    <property type="term" value="P:aromatic amino acid family biosynthetic process"/>
    <property type="evidence" value="ECO:0007669"/>
    <property type="project" value="UniProtKB-KW"/>
</dbReference>
<feature type="binding site" evidence="9">
    <location>
        <position position="28"/>
    </location>
    <ligand>
        <name>3-phosphoshikimate</name>
        <dbReference type="ChEBI" id="CHEBI:145989"/>
    </ligand>
</feature>
<dbReference type="FunFam" id="3.65.10.10:FF:000006">
    <property type="entry name" value="3-phosphoshikimate 1-carboxyvinyltransferase"/>
    <property type="match status" value="1"/>
</dbReference>
<comment type="function">
    <text evidence="1 9">Catalyzes the transfer of the enolpyruvyl moiety of phosphoenolpyruvate (PEP) to the 5-hydroxyl of shikimate-3-phosphate (S3P) to produce enolpyruvyl shikimate-3-phosphate and inorganic phosphate.</text>
</comment>
<dbReference type="PROSITE" id="PS00885">
    <property type="entry name" value="EPSP_SYNTHASE_2"/>
    <property type="match status" value="1"/>
</dbReference>
<dbReference type="InterPro" id="IPR023193">
    <property type="entry name" value="EPSP_synthase_CS"/>
</dbReference>
<dbReference type="InterPro" id="IPR006264">
    <property type="entry name" value="EPSP_synthase"/>
</dbReference>
<dbReference type="AlphaFoldDB" id="A0A2W4Z7I6"/>
<accession>A0A2W4Z7I6</accession>
<evidence type="ECO:0000313" key="12">
    <source>
        <dbReference type="EMBL" id="PZO77686.1"/>
    </source>
</evidence>
<dbReference type="GO" id="GO:0009423">
    <property type="term" value="P:chorismate biosynthetic process"/>
    <property type="evidence" value="ECO:0007669"/>
    <property type="project" value="UniProtKB-UniRule"/>
</dbReference>
<feature type="binding site" evidence="9">
    <location>
        <position position="128"/>
    </location>
    <ligand>
        <name>phosphoenolpyruvate</name>
        <dbReference type="ChEBI" id="CHEBI:58702"/>
    </ligand>
</feature>
<dbReference type="InterPro" id="IPR001986">
    <property type="entry name" value="Enolpyruvate_Tfrase_dom"/>
</dbReference>
<dbReference type="CDD" id="cd01556">
    <property type="entry name" value="EPSP_synthase"/>
    <property type="match status" value="1"/>
</dbReference>
<evidence type="ECO:0000256" key="3">
    <source>
        <dbReference type="ARBA" id="ARBA00009948"/>
    </source>
</evidence>
<comment type="pathway">
    <text evidence="2 9">Metabolic intermediate biosynthesis; chorismate biosynthesis; chorismate from D-erythrose 4-phosphate and phosphoenolpyruvate: step 6/7.</text>
</comment>
<dbReference type="GO" id="GO:0003866">
    <property type="term" value="F:3-phosphoshikimate 1-carboxyvinyltransferase activity"/>
    <property type="evidence" value="ECO:0007669"/>
    <property type="project" value="UniProtKB-UniRule"/>
</dbReference>
<feature type="binding site" evidence="9">
    <location>
        <position position="173"/>
    </location>
    <ligand>
        <name>3-phosphoshikimate</name>
        <dbReference type="ChEBI" id="CHEBI:145989"/>
    </ligand>
</feature>
<comment type="similarity">
    <text evidence="3 9">Belongs to the EPSP synthase family.</text>
</comment>
<keyword evidence="7 9" id="KW-0057">Aromatic amino acid biosynthesis</keyword>
<dbReference type="FunFam" id="3.65.10.10:FF:000005">
    <property type="entry name" value="3-phosphoshikimate 1-carboxyvinyltransferase"/>
    <property type="match status" value="1"/>
</dbReference>
<reference evidence="12 13" key="1">
    <citation type="submission" date="2017-08" db="EMBL/GenBank/DDBJ databases">
        <title>Infants hospitalized years apart are colonized by the same room-sourced microbial strains.</title>
        <authorList>
            <person name="Brooks B."/>
            <person name="Olm M.R."/>
            <person name="Firek B.A."/>
            <person name="Baker R."/>
            <person name="Thomas B.C."/>
            <person name="Morowitz M.J."/>
            <person name="Banfield J.F."/>
        </authorList>
    </citation>
    <scope>NUCLEOTIDE SEQUENCE [LARGE SCALE GENOMIC DNA]</scope>
    <source>
        <strain evidence="12">S2_018_000_R3_110</strain>
    </source>
</reference>